<dbReference type="InterPro" id="IPR050482">
    <property type="entry name" value="Sensor_HK_TwoCompSys"/>
</dbReference>
<feature type="transmembrane region" description="Helical" evidence="9">
    <location>
        <begin position="139"/>
        <end position="160"/>
    </location>
</feature>
<evidence type="ECO:0000256" key="5">
    <source>
        <dbReference type="ARBA" id="ARBA00022741"/>
    </source>
</evidence>
<evidence type="ECO:0000259" key="12">
    <source>
        <dbReference type="Pfam" id="PF23539"/>
    </source>
</evidence>
<comment type="catalytic activity">
    <reaction evidence="1">
        <text>ATP + protein L-histidine = ADP + protein N-phospho-L-histidine.</text>
        <dbReference type="EC" id="2.7.13.3"/>
    </reaction>
</comment>
<evidence type="ECO:0000256" key="2">
    <source>
        <dbReference type="ARBA" id="ARBA00012438"/>
    </source>
</evidence>
<dbReference type="InterPro" id="IPR011712">
    <property type="entry name" value="Sig_transdc_His_kin_sub3_dim/P"/>
</dbReference>
<evidence type="ECO:0000256" key="1">
    <source>
        <dbReference type="ARBA" id="ARBA00000085"/>
    </source>
</evidence>
<keyword evidence="9" id="KW-1133">Transmembrane helix</keyword>
<dbReference type="PANTHER" id="PTHR24421">
    <property type="entry name" value="NITRATE/NITRITE SENSOR PROTEIN NARX-RELATED"/>
    <property type="match status" value="1"/>
</dbReference>
<dbReference type="CDD" id="cd16917">
    <property type="entry name" value="HATPase_UhpB-NarQ-NarX-like"/>
    <property type="match status" value="1"/>
</dbReference>
<evidence type="ECO:0000256" key="7">
    <source>
        <dbReference type="ARBA" id="ARBA00022840"/>
    </source>
</evidence>
<evidence type="ECO:0000256" key="6">
    <source>
        <dbReference type="ARBA" id="ARBA00022777"/>
    </source>
</evidence>
<keyword evidence="5" id="KW-0547">Nucleotide-binding</keyword>
<dbReference type="Pfam" id="PF07730">
    <property type="entry name" value="HisKA_3"/>
    <property type="match status" value="1"/>
</dbReference>
<evidence type="ECO:0000256" key="4">
    <source>
        <dbReference type="ARBA" id="ARBA00022679"/>
    </source>
</evidence>
<sequence>MTAPSASHPADPQAGPRGVLSGHLVDAVLAAAVTVILVLIISADIGGETDSDPFAYLWAVGLGALMLVRRRYPVLVLAVSVLGLFAYYSFGYPAVGVAVPVAAALFSAAEAGKLRWAIGAALVVLAASVFFRLTEGAPASVVVGYELAGHVLLMAAAMALGDGLRSRRRLVAEARRTIELTAESERRRTFERARAQREAVARDLHDALGHRTTVISLHADVAREALGRGDSSDAGAALDVVTESSQAILAELRRTVRLLRAPEEASAPAGTLAGVLEGLPTLVGPGMELTTSVEVDAPLPGVVEAAAVRILEEAAVNIVRHSGASRAAVDARVRDGELELSVVDDGCPGQGPPSVPAAFRTSPSAPSQASPAATGYGIIGMRERAEALGGSLIAGPENGGFAVRGVLPLVPDGLMGDGRGGDDKNDRNDR</sequence>
<dbReference type="GO" id="GO:0016301">
    <property type="term" value="F:kinase activity"/>
    <property type="evidence" value="ECO:0007669"/>
    <property type="project" value="UniProtKB-KW"/>
</dbReference>
<feature type="transmembrane region" description="Helical" evidence="9">
    <location>
        <begin position="20"/>
        <end position="42"/>
    </location>
</feature>
<comment type="caution">
    <text evidence="13">The sequence shown here is derived from an EMBL/GenBank/DDBJ whole genome shotgun (WGS) entry which is preliminary data.</text>
</comment>
<accession>A0ABS4YK31</accession>
<keyword evidence="6 13" id="KW-0418">Kinase</keyword>
<keyword evidence="14" id="KW-1185">Reference proteome</keyword>
<dbReference type="EMBL" id="JAGIOC010000001">
    <property type="protein sequence ID" value="MBP2409157.1"/>
    <property type="molecule type" value="Genomic_DNA"/>
</dbReference>
<dbReference type="InterPro" id="IPR055558">
    <property type="entry name" value="DUF7134"/>
</dbReference>
<feature type="transmembrane region" description="Helical" evidence="9">
    <location>
        <begin position="54"/>
        <end position="72"/>
    </location>
</feature>
<dbReference type="PANTHER" id="PTHR24421:SF10">
    <property type="entry name" value="NITRATE_NITRITE SENSOR PROTEIN NARQ"/>
    <property type="match status" value="1"/>
</dbReference>
<keyword evidence="7" id="KW-0067">ATP-binding</keyword>
<proteinExistence type="predicted"/>
<keyword evidence="8" id="KW-0902">Two-component regulatory system</keyword>
<evidence type="ECO:0000259" key="10">
    <source>
        <dbReference type="Pfam" id="PF02518"/>
    </source>
</evidence>
<keyword evidence="3" id="KW-0597">Phosphoprotein</keyword>
<dbReference type="EC" id="2.7.13.3" evidence="2"/>
<evidence type="ECO:0000313" key="14">
    <source>
        <dbReference type="Proteomes" id="UP000698222"/>
    </source>
</evidence>
<gene>
    <name evidence="13" type="ORF">JOF44_002060</name>
</gene>
<feature type="domain" description="DUF7134" evidence="12">
    <location>
        <begin position="24"/>
        <end position="168"/>
    </location>
</feature>
<dbReference type="Pfam" id="PF02518">
    <property type="entry name" value="HATPase_c"/>
    <property type="match status" value="1"/>
</dbReference>
<evidence type="ECO:0000256" key="8">
    <source>
        <dbReference type="ARBA" id="ARBA00023012"/>
    </source>
</evidence>
<dbReference type="RefSeq" id="WP_209890666.1">
    <property type="nucleotide sequence ID" value="NZ_BAAAJV010000018.1"/>
</dbReference>
<evidence type="ECO:0000313" key="13">
    <source>
        <dbReference type="EMBL" id="MBP2409157.1"/>
    </source>
</evidence>
<keyword evidence="4" id="KW-0808">Transferase</keyword>
<dbReference type="Proteomes" id="UP000698222">
    <property type="component" value="Unassembled WGS sequence"/>
</dbReference>
<dbReference type="Pfam" id="PF23539">
    <property type="entry name" value="DUF7134"/>
    <property type="match status" value="1"/>
</dbReference>
<feature type="transmembrane region" description="Helical" evidence="9">
    <location>
        <begin position="84"/>
        <end position="107"/>
    </location>
</feature>
<dbReference type="Gene3D" id="3.30.565.10">
    <property type="entry name" value="Histidine kinase-like ATPase, C-terminal domain"/>
    <property type="match status" value="1"/>
</dbReference>
<reference evidence="13 14" key="1">
    <citation type="submission" date="2021-03" db="EMBL/GenBank/DDBJ databases">
        <title>Sequencing the genomes of 1000 actinobacteria strains.</title>
        <authorList>
            <person name="Klenk H.-P."/>
        </authorList>
    </citation>
    <scope>NUCLEOTIDE SEQUENCE [LARGE SCALE GENOMIC DNA]</scope>
    <source>
        <strain evidence="13 14">DSM 14564</strain>
    </source>
</reference>
<dbReference type="InterPro" id="IPR003594">
    <property type="entry name" value="HATPase_dom"/>
</dbReference>
<dbReference type="InterPro" id="IPR036890">
    <property type="entry name" value="HATPase_C_sf"/>
</dbReference>
<protein>
    <recommendedName>
        <fullName evidence="2">histidine kinase</fullName>
        <ecNumber evidence="2">2.7.13.3</ecNumber>
    </recommendedName>
</protein>
<organism evidence="13 14">
    <name type="scientific">Brachybacterium fresconis</name>
    <dbReference type="NCBI Taxonomy" id="173363"/>
    <lineage>
        <taxon>Bacteria</taxon>
        <taxon>Bacillati</taxon>
        <taxon>Actinomycetota</taxon>
        <taxon>Actinomycetes</taxon>
        <taxon>Micrococcales</taxon>
        <taxon>Dermabacteraceae</taxon>
        <taxon>Brachybacterium</taxon>
    </lineage>
</organism>
<feature type="domain" description="Histidine kinase/HSP90-like ATPase" evidence="10">
    <location>
        <begin position="305"/>
        <end position="409"/>
    </location>
</feature>
<keyword evidence="9" id="KW-0812">Transmembrane</keyword>
<feature type="domain" description="Signal transduction histidine kinase subgroup 3 dimerisation and phosphoacceptor" evidence="11">
    <location>
        <begin position="197"/>
        <end position="263"/>
    </location>
</feature>
<feature type="transmembrane region" description="Helical" evidence="9">
    <location>
        <begin position="114"/>
        <end position="133"/>
    </location>
</feature>
<keyword evidence="9" id="KW-0472">Membrane</keyword>
<evidence type="ECO:0000259" key="11">
    <source>
        <dbReference type="Pfam" id="PF07730"/>
    </source>
</evidence>
<evidence type="ECO:0000256" key="3">
    <source>
        <dbReference type="ARBA" id="ARBA00022553"/>
    </source>
</evidence>
<dbReference type="SUPFAM" id="SSF55874">
    <property type="entry name" value="ATPase domain of HSP90 chaperone/DNA topoisomerase II/histidine kinase"/>
    <property type="match status" value="1"/>
</dbReference>
<name>A0ABS4YK31_9MICO</name>
<dbReference type="Gene3D" id="1.20.5.1930">
    <property type="match status" value="1"/>
</dbReference>
<evidence type="ECO:0000256" key="9">
    <source>
        <dbReference type="SAM" id="Phobius"/>
    </source>
</evidence>